<dbReference type="RefSeq" id="WP_098974293.1">
    <property type="nucleotide sequence ID" value="NZ_CP077115.1"/>
</dbReference>
<keyword evidence="1" id="KW-0378">Hydrolase</keyword>
<dbReference type="AlphaFoldDB" id="A0A2C6BRY2"/>
<keyword evidence="1" id="KW-0963">Cytoplasm</keyword>
<comment type="similarity">
    <text evidence="1">Belongs to the RNase H family.</text>
</comment>
<dbReference type="GO" id="GO:0046872">
    <property type="term" value="F:metal ion binding"/>
    <property type="evidence" value="ECO:0007669"/>
    <property type="project" value="UniProtKB-KW"/>
</dbReference>
<reference evidence="3 4" key="1">
    <citation type="submission" date="2017-06" db="EMBL/GenBank/DDBJ databases">
        <title>Draft genome sequence of Fusobacterium nucleatum subsp. polymorphum KCOM 1271 (=ChDC F305).</title>
        <authorList>
            <person name="Kook J.-K."/>
            <person name="Park S.-N."/>
            <person name="Lim Y.K."/>
            <person name="Roh H."/>
        </authorList>
    </citation>
    <scope>NUCLEOTIDE SEQUENCE [LARGE SCALE GENOMIC DNA]</scope>
    <source>
        <strain evidence="4">KCOM 1271 (ChDC F305)</strain>
    </source>
</reference>
<keyword evidence="1" id="KW-0479">Metal-binding</keyword>
<evidence type="ECO:0000313" key="3">
    <source>
        <dbReference type="EMBL" id="PHI06582.1"/>
    </source>
</evidence>
<dbReference type="EC" id="3.1.26.4" evidence="1"/>
<dbReference type="Proteomes" id="UP000224182">
    <property type="component" value="Unassembled WGS sequence"/>
</dbReference>
<dbReference type="SUPFAM" id="SSF55658">
    <property type="entry name" value="L9 N-domain-like"/>
    <property type="match status" value="1"/>
</dbReference>
<dbReference type="EMBL" id="NIRN01000001">
    <property type="protein sequence ID" value="PHI06582.1"/>
    <property type="molecule type" value="Genomic_DNA"/>
</dbReference>
<keyword evidence="1" id="KW-0460">Magnesium</keyword>
<dbReference type="Gene3D" id="3.40.970.10">
    <property type="entry name" value="Ribonuclease H1, N-terminal domain"/>
    <property type="match status" value="1"/>
</dbReference>
<dbReference type="InterPro" id="IPR009027">
    <property type="entry name" value="Ribosomal_bL9/RNase_H1_N"/>
</dbReference>
<name>A0A2C6BRY2_FUSNP</name>
<comment type="caution">
    <text evidence="3">The sequence shown here is derived from an EMBL/GenBank/DDBJ whole genome shotgun (WGS) entry which is preliminary data.</text>
</comment>
<gene>
    <name evidence="3" type="ORF">CBG54_05825</name>
</gene>
<proteinExistence type="inferred from homology"/>
<dbReference type="GO" id="GO:0005737">
    <property type="term" value="C:cytoplasm"/>
    <property type="evidence" value="ECO:0007669"/>
    <property type="project" value="UniProtKB-SubCell"/>
</dbReference>
<accession>A0A2C6BRY2</accession>
<dbReference type="GO" id="GO:0003676">
    <property type="term" value="F:nucleic acid binding"/>
    <property type="evidence" value="ECO:0007669"/>
    <property type="project" value="UniProtKB-UniRule"/>
</dbReference>
<keyword evidence="1" id="KW-0255">Endonuclease</keyword>
<sequence length="203" mass="22780">MFYAYILNNGGKGIVDSWDKCEAIVKGQSSAKYKKFKTIEEATEFISNNGSVEKQIVTLNKNAIYFDAGTGRGRGVEVRITRSNGTSLLSYIKENKSFMEILNKHNWFINEFDNIELGTNYTNNFGELLGCYIALIIANQVNCKTIYGDSDLVIKYWSKGNCKSDDDLTKKLSNTVTKIRNNFNGSINHISGDINPADLGFHK</sequence>
<keyword evidence="1" id="KW-0540">Nuclease</keyword>
<comment type="subcellular location">
    <subcellularLocation>
        <location evidence="1">Cytoplasm</location>
    </subcellularLocation>
</comment>
<protein>
    <recommendedName>
        <fullName evidence="1">Ribonuclease H</fullName>
        <ecNumber evidence="1">3.1.26.4</ecNumber>
    </recommendedName>
</protein>
<dbReference type="GO" id="GO:0004523">
    <property type="term" value="F:RNA-DNA hybrid ribonuclease activity"/>
    <property type="evidence" value="ECO:0007669"/>
    <property type="project" value="UniProtKB-UniRule"/>
</dbReference>
<dbReference type="PIRSF" id="PIRSF037839">
    <property type="entry name" value="Ribonuclease_H"/>
    <property type="match status" value="1"/>
</dbReference>
<dbReference type="SUPFAM" id="SSF53098">
    <property type="entry name" value="Ribonuclease H-like"/>
    <property type="match status" value="1"/>
</dbReference>
<evidence type="ECO:0000313" key="4">
    <source>
        <dbReference type="Proteomes" id="UP000224182"/>
    </source>
</evidence>
<comment type="function">
    <text evidence="1">Endonuclease that specifically degrades the RNA of RNA-DNA hybrids.</text>
</comment>
<dbReference type="InterPro" id="IPR011320">
    <property type="entry name" value="RNase_H1_N"/>
</dbReference>
<evidence type="ECO:0000259" key="2">
    <source>
        <dbReference type="Pfam" id="PF01693"/>
    </source>
</evidence>
<dbReference type="InterPro" id="IPR017290">
    <property type="entry name" value="RNase_H_bac"/>
</dbReference>
<dbReference type="InterPro" id="IPR012337">
    <property type="entry name" value="RNaseH-like_sf"/>
</dbReference>
<organism evidence="3 4">
    <name type="scientific">Fusobacterium nucleatum subsp. polymorphum</name>
    <name type="common">Fusobacterium polymorphum</name>
    <dbReference type="NCBI Taxonomy" id="76857"/>
    <lineage>
        <taxon>Bacteria</taxon>
        <taxon>Fusobacteriati</taxon>
        <taxon>Fusobacteriota</taxon>
        <taxon>Fusobacteriia</taxon>
        <taxon>Fusobacteriales</taxon>
        <taxon>Fusobacteriaceae</taxon>
        <taxon>Fusobacterium</taxon>
    </lineage>
</organism>
<dbReference type="Pfam" id="PF01693">
    <property type="entry name" value="Cauli_VI"/>
    <property type="match status" value="1"/>
</dbReference>
<dbReference type="InterPro" id="IPR037056">
    <property type="entry name" value="RNase_H1_N_sf"/>
</dbReference>
<comment type="catalytic activity">
    <reaction evidence="1">
        <text>Endonucleolytic cleavage to 5'-phosphomonoester.</text>
        <dbReference type="EC" id="3.1.26.4"/>
    </reaction>
</comment>
<dbReference type="Gene3D" id="3.30.420.10">
    <property type="entry name" value="Ribonuclease H-like superfamily/Ribonuclease H"/>
    <property type="match status" value="1"/>
</dbReference>
<dbReference type="InterPro" id="IPR036397">
    <property type="entry name" value="RNaseH_sf"/>
</dbReference>
<feature type="domain" description="Ribonuclease H1 N-terminal" evidence="2">
    <location>
        <begin position="12"/>
        <end position="45"/>
    </location>
</feature>
<evidence type="ECO:0000256" key="1">
    <source>
        <dbReference type="PIRNR" id="PIRNR037839"/>
    </source>
</evidence>